<dbReference type="GO" id="GO:0004721">
    <property type="term" value="F:phosphoprotein phosphatase activity"/>
    <property type="evidence" value="ECO:0007669"/>
    <property type="project" value="InterPro"/>
</dbReference>
<evidence type="ECO:0000313" key="3">
    <source>
        <dbReference type="Proteomes" id="UP000664521"/>
    </source>
</evidence>
<dbReference type="InterPro" id="IPR026893">
    <property type="entry name" value="Tyr/Ser_Pase_IphP-type"/>
</dbReference>
<dbReference type="PROSITE" id="PS50056">
    <property type="entry name" value="TYR_PHOSPHATASE_2"/>
    <property type="match status" value="1"/>
</dbReference>
<protein>
    <recommendedName>
        <fullName evidence="1">Tyrosine specific protein phosphatases domain-containing protein</fullName>
    </recommendedName>
</protein>
<evidence type="ECO:0000313" key="2">
    <source>
        <dbReference type="EMBL" id="CAF9924534.1"/>
    </source>
</evidence>
<comment type="caution">
    <text evidence="2">The sequence shown here is derived from an EMBL/GenBank/DDBJ whole genome shotgun (WGS) entry which is preliminary data.</text>
</comment>
<dbReference type="OrthoDB" id="9988524at2759"/>
<dbReference type="PANTHER" id="PTHR31126:SF10">
    <property type="entry name" value="PROTEIN PHOSPHATASE, PUTATIVE (AFU_ORTHOLOGUE AFUA_6G06650)-RELATED"/>
    <property type="match status" value="1"/>
</dbReference>
<dbReference type="EMBL" id="CAJPDS010000036">
    <property type="protein sequence ID" value="CAF9924534.1"/>
    <property type="molecule type" value="Genomic_DNA"/>
</dbReference>
<gene>
    <name evidence="2" type="ORF">HETSPECPRED_005587</name>
</gene>
<dbReference type="PROSITE" id="PS00383">
    <property type="entry name" value="TYR_PHOSPHATASE_1"/>
    <property type="match status" value="1"/>
</dbReference>
<feature type="domain" description="Tyrosine specific protein phosphatases" evidence="1">
    <location>
        <begin position="36"/>
        <end position="106"/>
    </location>
</feature>
<dbReference type="SUPFAM" id="SSF52799">
    <property type="entry name" value="(Phosphotyrosine protein) phosphatases II"/>
    <property type="match status" value="1"/>
</dbReference>
<proteinExistence type="predicted"/>
<dbReference type="AlphaFoldDB" id="A0A8H3ISJ8"/>
<dbReference type="Gene3D" id="3.90.190.10">
    <property type="entry name" value="Protein tyrosine phosphatase superfamily"/>
    <property type="match status" value="1"/>
</dbReference>
<dbReference type="Proteomes" id="UP000664521">
    <property type="component" value="Unassembled WGS sequence"/>
</dbReference>
<name>A0A8H3ISJ8_9LECA</name>
<accession>A0A8H3ISJ8</accession>
<sequence>MALGYRIEAVSIIGTEVMQPRGLTGLAFDTLASSTMEIFSVFRLLADEKNYPVMIHCTQGKDRTGLIVLLLLSMLEVPVAAIAADYRASERELEVEMEERLDELRKGGLEADFARCPTGFVEAVVAEIENKYGGIERYLNEKVGVDEGMQRKIRSIMLHQ</sequence>
<organism evidence="2 3">
    <name type="scientific">Heterodermia speciosa</name>
    <dbReference type="NCBI Taxonomy" id="116794"/>
    <lineage>
        <taxon>Eukaryota</taxon>
        <taxon>Fungi</taxon>
        <taxon>Dikarya</taxon>
        <taxon>Ascomycota</taxon>
        <taxon>Pezizomycotina</taxon>
        <taxon>Lecanoromycetes</taxon>
        <taxon>OSLEUM clade</taxon>
        <taxon>Lecanoromycetidae</taxon>
        <taxon>Caliciales</taxon>
        <taxon>Physciaceae</taxon>
        <taxon>Heterodermia</taxon>
    </lineage>
</organism>
<dbReference type="InterPro" id="IPR029021">
    <property type="entry name" value="Prot-tyrosine_phosphatase-like"/>
</dbReference>
<dbReference type="Pfam" id="PF13350">
    <property type="entry name" value="Y_phosphatase3"/>
    <property type="match status" value="1"/>
</dbReference>
<keyword evidence="3" id="KW-1185">Reference proteome</keyword>
<evidence type="ECO:0000259" key="1">
    <source>
        <dbReference type="PROSITE" id="PS50056"/>
    </source>
</evidence>
<dbReference type="InterPro" id="IPR000387">
    <property type="entry name" value="Tyr_Pase_dom"/>
</dbReference>
<dbReference type="InterPro" id="IPR016130">
    <property type="entry name" value="Tyr_Pase_AS"/>
</dbReference>
<dbReference type="PANTHER" id="PTHR31126">
    <property type="entry name" value="TYROSINE-PROTEIN PHOSPHATASE"/>
    <property type="match status" value="1"/>
</dbReference>
<reference evidence="2" key="1">
    <citation type="submission" date="2021-03" db="EMBL/GenBank/DDBJ databases">
        <authorList>
            <person name="Tagirdzhanova G."/>
        </authorList>
    </citation>
    <scope>NUCLEOTIDE SEQUENCE</scope>
</reference>